<dbReference type="PRINTS" id="PR00301">
    <property type="entry name" value="HEATSHOCK70"/>
</dbReference>
<sequence length="461" mass="52640">MRQIDSTTFLQSLIGNLEDRLFSTGSKNWPVPSDERYGEVCIKQLAQQFRLDPRRVLEGFRDDKEDSNSYLSQMAAAMVARQFMSLGIKDLLLKNKVPLSLGIETVGGVMTTLIPRNTTMPTKQTQVFTTCIDNQSRVLIQVFEGEGAMTKENHPLGEFKLSGIPPAPRGVPRIKVTFDVKADGILNVSAVVNKSRDKQKITITIINDMKMLWDPQSKQPGLLVGHININRMRKLEKVQELRNHLCNSNIDVFGVTETWLNDDRSDADITMPGYKYIRKDREGKERGGGVLVYYKEHFKCSEIELPAEVALEFVAVDISLSPKISLIVICLYKRPTLTGFFDQLECIFNAYNFKQTYEEIIVMGDFNIDWNSKSKKKCKEITAKFNLTQHIKGYTRIHTSKKGTTRKTIDLMFTRQRNTYTFIIPYPKSDHRAIYANYRVDEFAMVEAASPDPSQTESAWE</sequence>
<dbReference type="GO" id="GO:0140662">
    <property type="term" value="F:ATP-dependent protein folding chaperone"/>
    <property type="evidence" value="ECO:0007669"/>
    <property type="project" value="InterPro"/>
</dbReference>
<dbReference type="InterPro" id="IPR013126">
    <property type="entry name" value="Hsp_70_fam"/>
</dbReference>
<comment type="similarity">
    <text evidence="1">Belongs to the heat shock protein 70 family.</text>
</comment>
<protein>
    <submittedName>
        <fullName evidence="5">Heat shock protein</fullName>
    </submittedName>
</protein>
<keyword evidence="3" id="KW-0067">ATP-binding</keyword>
<keyword evidence="5" id="KW-0346">Stress response</keyword>
<gene>
    <name evidence="5" type="primary">HSP70</name>
    <name evidence="5" type="ORF">N1851_003424</name>
</gene>
<dbReference type="PANTHER" id="PTHR19375">
    <property type="entry name" value="HEAT SHOCK PROTEIN 70KDA"/>
    <property type="match status" value="1"/>
</dbReference>
<dbReference type="Pfam" id="PF03372">
    <property type="entry name" value="Exo_endo_phos"/>
    <property type="match status" value="1"/>
</dbReference>
<dbReference type="InterPro" id="IPR005135">
    <property type="entry name" value="Endo/exonuclease/phosphatase"/>
</dbReference>
<dbReference type="SUPFAM" id="SSF100920">
    <property type="entry name" value="Heat shock protein 70kD (HSP70), peptide-binding domain"/>
    <property type="match status" value="1"/>
</dbReference>
<organism evidence="5 6">
    <name type="scientific">Merluccius polli</name>
    <name type="common">Benguela hake</name>
    <name type="synonym">Merluccius cadenati</name>
    <dbReference type="NCBI Taxonomy" id="89951"/>
    <lineage>
        <taxon>Eukaryota</taxon>
        <taxon>Metazoa</taxon>
        <taxon>Chordata</taxon>
        <taxon>Craniata</taxon>
        <taxon>Vertebrata</taxon>
        <taxon>Euteleostomi</taxon>
        <taxon>Actinopterygii</taxon>
        <taxon>Neopterygii</taxon>
        <taxon>Teleostei</taxon>
        <taxon>Neoteleostei</taxon>
        <taxon>Acanthomorphata</taxon>
        <taxon>Zeiogadaria</taxon>
        <taxon>Gadariae</taxon>
        <taxon>Gadiformes</taxon>
        <taxon>Gadoidei</taxon>
        <taxon>Merlucciidae</taxon>
        <taxon>Merluccius</taxon>
    </lineage>
</organism>
<proteinExistence type="inferred from homology"/>
<evidence type="ECO:0000313" key="6">
    <source>
        <dbReference type="Proteomes" id="UP001174136"/>
    </source>
</evidence>
<dbReference type="AlphaFoldDB" id="A0AA47N9T8"/>
<accession>A0AA47N9T8</accession>
<evidence type="ECO:0000256" key="2">
    <source>
        <dbReference type="ARBA" id="ARBA00022741"/>
    </source>
</evidence>
<keyword evidence="2" id="KW-0547">Nucleotide-binding</keyword>
<feature type="domain" description="Endonuclease/exonuclease/phosphatase" evidence="4">
    <location>
        <begin position="238"/>
        <end position="431"/>
    </location>
</feature>
<dbReference type="GO" id="GO:0005524">
    <property type="term" value="F:ATP binding"/>
    <property type="evidence" value="ECO:0007669"/>
    <property type="project" value="UniProtKB-KW"/>
</dbReference>
<evidence type="ECO:0000256" key="3">
    <source>
        <dbReference type="ARBA" id="ARBA00022840"/>
    </source>
</evidence>
<dbReference type="Pfam" id="PF00012">
    <property type="entry name" value="HSP70"/>
    <property type="match status" value="1"/>
</dbReference>
<comment type="caution">
    <text evidence="5">The sequence shown here is derived from an EMBL/GenBank/DDBJ whole genome shotgun (WGS) entry which is preliminary data.</text>
</comment>
<evidence type="ECO:0000259" key="4">
    <source>
        <dbReference type="Pfam" id="PF03372"/>
    </source>
</evidence>
<dbReference type="Gene3D" id="3.60.10.10">
    <property type="entry name" value="Endonuclease/exonuclease/phosphatase"/>
    <property type="match status" value="1"/>
</dbReference>
<dbReference type="EMBL" id="JAOPHQ010000475">
    <property type="protein sequence ID" value="KAK0154474.1"/>
    <property type="molecule type" value="Genomic_DNA"/>
</dbReference>
<name>A0AA47N9T8_MERPO</name>
<dbReference type="Gene3D" id="2.60.34.10">
    <property type="entry name" value="Substrate Binding Domain Of DNAk, Chain A, domain 1"/>
    <property type="match status" value="1"/>
</dbReference>
<dbReference type="SUPFAM" id="SSF56219">
    <property type="entry name" value="DNase I-like"/>
    <property type="match status" value="1"/>
</dbReference>
<keyword evidence="6" id="KW-1185">Reference proteome</keyword>
<dbReference type="InterPro" id="IPR029047">
    <property type="entry name" value="HSP70_peptide-bd_sf"/>
</dbReference>
<evidence type="ECO:0000313" key="5">
    <source>
        <dbReference type="EMBL" id="KAK0154474.1"/>
    </source>
</evidence>
<dbReference type="FunFam" id="2.60.34.10:FF:000012">
    <property type="entry name" value="Heat shock 70 kDa protein"/>
    <property type="match status" value="1"/>
</dbReference>
<dbReference type="GO" id="GO:0003824">
    <property type="term" value="F:catalytic activity"/>
    <property type="evidence" value="ECO:0007669"/>
    <property type="project" value="InterPro"/>
</dbReference>
<dbReference type="Proteomes" id="UP001174136">
    <property type="component" value="Unassembled WGS sequence"/>
</dbReference>
<reference evidence="5" key="1">
    <citation type="journal article" date="2023" name="Front. Mar. Sci.">
        <title>A new Merluccius polli reference genome to investigate the effects of global change in West African waters.</title>
        <authorList>
            <person name="Mateo J.L."/>
            <person name="Blanco-Fernandez C."/>
            <person name="Garcia-Vazquez E."/>
            <person name="Machado-Schiaffino G."/>
        </authorList>
    </citation>
    <scope>NUCLEOTIDE SEQUENCE</scope>
    <source>
        <strain evidence="5">C29</strain>
        <tissue evidence="5">Fin</tissue>
    </source>
</reference>
<evidence type="ECO:0000256" key="1">
    <source>
        <dbReference type="ARBA" id="ARBA00007381"/>
    </source>
</evidence>
<dbReference type="InterPro" id="IPR036691">
    <property type="entry name" value="Endo/exonu/phosph_ase_sf"/>
</dbReference>